<evidence type="ECO:0000256" key="1">
    <source>
        <dbReference type="SAM" id="MobiDB-lite"/>
    </source>
</evidence>
<proteinExistence type="predicted"/>
<organism evidence="2 3">
    <name type="scientific">Magallana gigas</name>
    <name type="common">Pacific oyster</name>
    <name type="synonym">Crassostrea gigas</name>
    <dbReference type="NCBI Taxonomy" id="29159"/>
    <lineage>
        <taxon>Eukaryota</taxon>
        <taxon>Metazoa</taxon>
        <taxon>Spiralia</taxon>
        <taxon>Lophotrochozoa</taxon>
        <taxon>Mollusca</taxon>
        <taxon>Bivalvia</taxon>
        <taxon>Autobranchia</taxon>
        <taxon>Pteriomorphia</taxon>
        <taxon>Ostreida</taxon>
        <taxon>Ostreoidea</taxon>
        <taxon>Ostreidae</taxon>
        <taxon>Magallana</taxon>
    </lineage>
</organism>
<keyword evidence="3" id="KW-1185">Reference proteome</keyword>
<evidence type="ECO:0000313" key="3">
    <source>
        <dbReference type="Proteomes" id="UP000005408"/>
    </source>
</evidence>
<accession>A0A8W8MK74</accession>
<protein>
    <submittedName>
        <fullName evidence="2">Uncharacterized protein</fullName>
    </submittedName>
</protein>
<dbReference type="AlphaFoldDB" id="A0A8W8MK74"/>
<feature type="region of interest" description="Disordered" evidence="1">
    <location>
        <begin position="32"/>
        <end position="52"/>
    </location>
</feature>
<name>A0A8W8MK74_MAGGI</name>
<evidence type="ECO:0000313" key="2">
    <source>
        <dbReference type="EnsemblMetazoa" id="G33811.1:cds"/>
    </source>
</evidence>
<dbReference type="Proteomes" id="UP000005408">
    <property type="component" value="Unassembled WGS sequence"/>
</dbReference>
<reference evidence="2" key="1">
    <citation type="submission" date="2022-08" db="UniProtKB">
        <authorList>
            <consortium name="EnsemblMetazoa"/>
        </authorList>
    </citation>
    <scope>IDENTIFICATION</scope>
    <source>
        <strain evidence="2">05x7-T-G4-1.051#20</strain>
    </source>
</reference>
<sequence length="108" mass="12432">MDALRREKGEVLGSLRDKHAKALLLNIARTPKSKDKRSIVHSPTPRKTKKTLFTTPRKEHIEPEGQAMQEDNQRLVLATPMETMKPITIKSFTPSKIKVVYKTKKQRK</sequence>
<dbReference type="EnsemblMetazoa" id="G33811.1">
    <property type="protein sequence ID" value="G33811.1:cds"/>
    <property type="gene ID" value="G33811"/>
</dbReference>